<accession>A0ABS9WB83</accession>
<keyword evidence="3" id="KW-1185">Reference proteome</keyword>
<name>A0ABS9WB83_9PROT</name>
<evidence type="ECO:0000313" key="2">
    <source>
        <dbReference type="EMBL" id="MCI0756554.1"/>
    </source>
</evidence>
<dbReference type="Gene3D" id="2.30.30.40">
    <property type="entry name" value="SH3 Domains"/>
    <property type="match status" value="1"/>
</dbReference>
<comment type="caution">
    <text evidence="2">The sequence shown here is derived from an EMBL/GenBank/DDBJ whole genome shotgun (WGS) entry which is preliminary data.</text>
</comment>
<reference evidence="2 3" key="1">
    <citation type="submission" date="2022-03" db="EMBL/GenBank/DDBJ databases">
        <title>Complete genome analysis of Roseomonas KG 17.1 : a prolific producer of plant growth promoters.</title>
        <authorList>
            <person name="Saadouli I."/>
            <person name="Najjari A."/>
            <person name="Mosbah A."/>
            <person name="Ouzari H.I."/>
        </authorList>
    </citation>
    <scope>NUCLEOTIDE SEQUENCE [LARGE SCALE GENOMIC DNA]</scope>
    <source>
        <strain evidence="2 3">KG17-1</strain>
    </source>
</reference>
<evidence type="ECO:0000313" key="3">
    <source>
        <dbReference type="Proteomes" id="UP001201985"/>
    </source>
</evidence>
<dbReference type="EMBL" id="JALBUU010000125">
    <property type="protein sequence ID" value="MCI0756554.1"/>
    <property type="molecule type" value="Genomic_DNA"/>
</dbReference>
<protein>
    <submittedName>
        <fullName evidence="2">SH3 domain-containing protein</fullName>
    </submittedName>
</protein>
<feature type="region of interest" description="Disordered" evidence="1">
    <location>
        <begin position="1"/>
        <end position="59"/>
    </location>
</feature>
<dbReference type="Proteomes" id="UP001201985">
    <property type="component" value="Unassembled WGS sequence"/>
</dbReference>
<gene>
    <name evidence="2" type="ORF">MON41_23235</name>
</gene>
<feature type="non-terminal residue" evidence="2">
    <location>
        <position position="1"/>
    </location>
</feature>
<dbReference type="InterPro" id="IPR010466">
    <property type="entry name" value="DUF1058"/>
</dbReference>
<feature type="compositionally biased region" description="Low complexity" evidence="1">
    <location>
        <begin position="1"/>
        <end position="41"/>
    </location>
</feature>
<evidence type="ECO:0000256" key="1">
    <source>
        <dbReference type="SAM" id="MobiDB-lite"/>
    </source>
</evidence>
<proteinExistence type="predicted"/>
<dbReference type="Pfam" id="PF06347">
    <property type="entry name" value="SH3_4"/>
    <property type="match status" value="2"/>
</dbReference>
<dbReference type="RefSeq" id="WP_241793939.1">
    <property type="nucleotide sequence ID" value="NZ_JALBUU010000125.1"/>
</dbReference>
<organism evidence="2 3">
    <name type="scientific">Teichococcus vastitatis</name>
    <dbReference type="NCBI Taxonomy" id="2307076"/>
    <lineage>
        <taxon>Bacteria</taxon>
        <taxon>Pseudomonadati</taxon>
        <taxon>Pseudomonadota</taxon>
        <taxon>Alphaproteobacteria</taxon>
        <taxon>Acetobacterales</taxon>
        <taxon>Roseomonadaceae</taxon>
        <taxon>Roseomonas</taxon>
    </lineage>
</organism>
<sequence length="200" mass="21177">AAPTQAAPQTPVKRPGAAAGAAAGGTAAAAAAGAAAAAVPVPASPAPSREEIEQPSIGTATGLPIPRFVSLRSDDVNLRIGPDTRFPIEWSYQRRDLPVMIVREYNQWRRIRDMEGTEGWVHQSTLAGRRTFLVKTPHELILRAAAAEASPVVAKLESGVVGRIRACRAGNAWCEVSVGGREGFLRRADLWGVGPDEDIQ</sequence>